<proteinExistence type="predicted"/>
<accession>A0A6M3M9E3</accession>
<dbReference type="EMBL" id="MT143743">
    <property type="protein sequence ID" value="QJB01906.1"/>
    <property type="molecule type" value="Genomic_DNA"/>
</dbReference>
<organism evidence="1">
    <name type="scientific">viral metagenome</name>
    <dbReference type="NCBI Taxonomy" id="1070528"/>
    <lineage>
        <taxon>unclassified sequences</taxon>
        <taxon>metagenomes</taxon>
        <taxon>organismal metagenomes</taxon>
    </lineage>
</organism>
<evidence type="ECO:0000313" key="1">
    <source>
        <dbReference type="EMBL" id="QJB01906.1"/>
    </source>
</evidence>
<protein>
    <submittedName>
        <fullName evidence="1">Uncharacterized protein</fullName>
    </submittedName>
</protein>
<reference evidence="1" key="1">
    <citation type="submission" date="2020-03" db="EMBL/GenBank/DDBJ databases">
        <title>The deep terrestrial virosphere.</title>
        <authorList>
            <person name="Holmfeldt K."/>
            <person name="Nilsson E."/>
            <person name="Simone D."/>
            <person name="Lopez-Fernandez M."/>
            <person name="Wu X."/>
            <person name="de Brujin I."/>
            <person name="Lundin D."/>
            <person name="Andersson A."/>
            <person name="Bertilsson S."/>
            <person name="Dopson M."/>
        </authorList>
    </citation>
    <scope>NUCLEOTIDE SEQUENCE</scope>
    <source>
        <strain evidence="1">MM171B01775</strain>
    </source>
</reference>
<gene>
    <name evidence="1" type="ORF">MM171B01775_0010</name>
</gene>
<dbReference type="AlphaFoldDB" id="A0A6M3M9E3"/>
<sequence length="138" mass="15432">MVTEFKVEGWWRGEEAAGAASALLSRHAAGDKFLNPPWSIRVKAATEDGMVRIIIDDDLSPEQITILRNYFENHPEQNMPDWERAELLAEKARREELVARVRKFTNGSEISMNVKDIRGALGAVAELVGVDLAGKEEN</sequence>
<name>A0A6M3M9E3_9ZZZZ</name>